<evidence type="ECO:0000313" key="2">
    <source>
        <dbReference type="Proteomes" id="UP000272528"/>
    </source>
</evidence>
<keyword evidence="1" id="KW-0808">Transferase</keyword>
<dbReference type="EMBL" id="CP034437">
    <property type="protein sequence ID" value="AZN41370.1"/>
    <property type="molecule type" value="Genomic_DNA"/>
</dbReference>
<dbReference type="KEGG" id="palb:EJC50_18095"/>
<dbReference type="Gene3D" id="3.90.1200.10">
    <property type="match status" value="1"/>
</dbReference>
<evidence type="ECO:0000313" key="1">
    <source>
        <dbReference type="EMBL" id="AZN41370.1"/>
    </source>
</evidence>
<keyword evidence="2" id="KW-1185">Reference proteome</keyword>
<gene>
    <name evidence="1" type="ORF">EJC50_18095</name>
</gene>
<dbReference type="AlphaFoldDB" id="A0A3Q8X8N3"/>
<proteinExistence type="predicted"/>
<dbReference type="SUPFAM" id="SSF56112">
    <property type="entry name" value="Protein kinase-like (PK-like)"/>
    <property type="match status" value="1"/>
</dbReference>
<name>A0A3Q8X8N3_9BACL</name>
<dbReference type="Proteomes" id="UP000272528">
    <property type="component" value="Chromosome"/>
</dbReference>
<organism evidence="1 2">
    <name type="scientific">Paenibacillus albus</name>
    <dbReference type="NCBI Taxonomy" id="2495582"/>
    <lineage>
        <taxon>Bacteria</taxon>
        <taxon>Bacillati</taxon>
        <taxon>Bacillota</taxon>
        <taxon>Bacilli</taxon>
        <taxon>Bacillales</taxon>
        <taxon>Paenibacillaceae</taxon>
        <taxon>Paenibacillus</taxon>
    </lineage>
</organism>
<dbReference type="OrthoDB" id="115252at2"/>
<dbReference type="InterPro" id="IPR011009">
    <property type="entry name" value="Kinase-like_dom_sf"/>
</dbReference>
<reference evidence="2" key="1">
    <citation type="submission" date="2018-12" db="EMBL/GenBank/DDBJ databases">
        <title>Genome sequence of Peanibacillus sp.</title>
        <authorList>
            <person name="Subramani G."/>
            <person name="Srinivasan S."/>
            <person name="Kim M.K."/>
        </authorList>
    </citation>
    <scope>NUCLEOTIDE SEQUENCE [LARGE SCALE GENOMIC DNA]</scope>
    <source>
        <strain evidence="2">18JY67-1</strain>
    </source>
</reference>
<dbReference type="GO" id="GO:0016740">
    <property type="term" value="F:transferase activity"/>
    <property type="evidence" value="ECO:0007669"/>
    <property type="project" value="UniProtKB-KW"/>
</dbReference>
<protein>
    <submittedName>
        <fullName evidence="1">Aminoglycoside phosphotransferase family protein</fullName>
    </submittedName>
</protein>
<sequence length="282" mass="31743">MGLIEVKPVVLSDGGNLIIHLAPHPVVARISTLLSKQDSAHACSILNRELQVANYLHNAGVPVLSPAERLGAAPYNVDGIWFTLWKYEPWTELQPLSSSEEVQFVSLLSTAMRQYPGELPVLGVWERTCHSAARLERHSDPRIRNLLHVFQEVNEQLYAKEMVLVPCHGDAHKRNLWPSPGGWLWMDFEDVSLMPMHWDTASYVGNLVLFGGLQEPTFRYMVEQTEISSDTEAFAFTVSARILMSIIGNLDYALQGHGDLEFASRQLEHAEGVLSELKRFNK</sequence>
<accession>A0A3Q8X8N3</accession>